<dbReference type="AlphaFoldDB" id="A0A379DB57"/>
<evidence type="ECO:0000256" key="2">
    <source>
        <dbReference type="ARBA" id="ARBA00022448"/>
    </source>
</evidence>
<evidence type="ECO:0000256" key="5">
    <source>
        <dbReference type="ARBA" id="ARBA00022692"/>
    </source>
</evidence>
<feature type="transmembrane region" description="Helical" evidence="8">
    <location>
        <begin position="206"/>
        <end position="223"/>
    </location>
</feature>
<keyword evidence="7 8" id="KW-0472">Membrane</keyword>
<dbReference type="Proteomes" id="UP000254777">
    <property type="component" value="Unassembled WGS sequence"/>
</dbReference>
<protein>
    <submittedName>
        <fullName evidence="10">Spermidine/putrescine ABC transporter membrane protein</fullName>
    </submittedName>
</protein>
<keyword evidence="5 8" id="KW-0812">Transmembrane</keyword>
<dbReference type="InterPro" id="IPR000515">
    <property type="entry name" value="MetI-like"/>
</dbReference>
<dbReference type="Pfam" id="PF00528">
    <property type="entry name" value="BPD_transp_1"/>
    <property type="match status" value="1"/>
</dbReference>
<dbReference type="Gene3D" id="1.10.3720.10">
    <property type="entry name" value="MetI-like"/>
    <property type="match status" value="1"/>
</dbReference>
<evidence type="ECO:0000256" key="6">
    <source>
        <dbReference type="ARBA" id="ARBA00022989"/>
    </source>
</evidence>
<dbReference type="GO" id="GO:0005886">
    <property type="term" value="C:plasma membrane"/>
    <property type="evidence" value="ECO:0007669"/>
    <property type="project" value="UniProtKB-SubCell"/>
</dbReference>
<evidence type="ECO:0000313" key="10">
    <source>
        <dbReference type="EMBL" id="SUB75157.1"/>
    </source>
</evidence>
<dbReference type="CDD" id="cd06261">
    <property type="entry name" value="TM_PBP2"/>
    <property type="match status" value="1"/>
</dbReference>
<comment type="subcellular location">
    <subcellularLocation>
        <location evidence="1">Cell inner membrane</location>
        <topology evidence="1">Multi-pass membrane protein</topology>
    </subcellularLocation>
    <subcellularLocation>
        <location evidence="8">Cell membrane</location>
        <topology evidence="8">Multi-pass membrane protein</topology>
    </subcellularLocation>
</comment>
<dbReference type="PROSITE" id="PS50928">
    <property type="entry name" value="ABC_TM1"/>
    <property type="match status" value="1"/>
</dbReference>
<feature type="transmembrane region" description="Helical" evidence="8">
    <location>
        <begin position="12"/>
        <end position="32"/>
    </location>
</feature>
<feature type="transmembrane region" description="Helical" evidence="8">
    <location>
        <begin position="180"/>
        <end position="200"/>
    </location>
</feature>
<dbReference type="EMBL" id="UGTH01000001">
    <property type="protein sequence ID" value="SUB75157.1"/>
    <property type="molecule type" value="Genomic_DNA"/>
</dbReference>
<dbReference type="PANTHER" id="PTHR43357:SF4">
    <property type="entry name" value="INNER MEMBRANE ABC TRANSPORTER PERMEASE PROTEIN YDCV"/>
    <property type="match status" value="1"/>
</dbReference>
<comment type="similarity">
    <text evidence="8">Belongs to the binding-protein-dependent transport system permease family.</text>
</comment>
<organism evidence="10 11">
    <name type="scientific">Peptoniphilus indolicus</name>
    <dbReference type="NCBI Taxonomy" id="33030"/>
    <lineage>
        <taxon>Bacteria</taxon>
        <taxon>Bacillati</taxon>
        <taxon>Bacillota</taxon>
        <taxon>Tissierellia</taxon>
        <taxon>Tissierellales</taxon>
        <taxon>Peptoniphilaceae</taxon>
        <taxon>Peptoniphilus</taxon>
    </lineage>
</organism>
<dbReference type="GO" id="GO:0055085">
    <property type="term" value="P:transmembrane transport"/>
    <property type="evidence" value="ECO:0007669"/>
    <property type="project" value="InterPro"/>
</dbReference>
<keyword evidence="6 8" id="KW-1133">Transmembrane helix</keyword>
<dbReference type="SUPFAM" id="SSF161098">
    <property type="entry name" value="MetI-like"/>
    <property type="match status" value="1"/>
</dbReference>
<dbReference type="RefSeq" id="WP_004820438.1">
    <property type="nucleotide sequence ID" value="NZ_UGTH01000001.1"/>
</dbReference>
<keyword evidence="3" id="KW-1003">Cell membrane</keyword>
<name>A0A379DB57_9FIRM</name>
<keyword evidence="4" id="KW-0997">Cell inner membrane</keyword>
<evidence type="ECO:0000256" key="3">
    <source>
        <dbReference type="ARBA" id="ARBA00022475"/>
    </source>
</evidence>
<feature type="transmembrane region" description="Helical" evidence="8">
    <location>
        <begin position="235"/>
        <end position="256"/>
    </location>
</feature>
<dbReference type="PANTHER" id="PTHR43357">
    <property type="entry name" value="INNER MEMBRANE ABC TRANSPORTER PERMEASE PROTEIN YDCV"/>
    <property type="match status" value="1"/>
</dbReference>
<evidence type="ECO:0000259" key="9">
    <source>
        <dbReference type="PROSITE" id="PS50928"/>
    </source>
</evidence>
<feature type="transmembrane region" description="Helical" evidence="8">
    <location>
        <begin position="102"/>
        <end position="121"/>
    </location>
</feature>
<keyword evidence="2 8" id="KW-0813">Transport</keyword>
<evidence type="ECO:0000313" key="11">
    <source>
        <dbReference type="Proteomes" id="UP000254777"/>
    </source>
</evidence>
<accession>A0A379DB57</accession>
<evidence type="ECO:0000256" key="7">
    <source>
        <dbReference type="ARBA" id="ARBA00023136"/>
    </source>
</evidence>
<feature type="transmembrane region" description="Helical" evidence="8">
    <location>
        <begin position="127"/>
        <end position="148"/>
    </location>
</feature>
<feature type="transmembrane region" description="Helical" evidence="8">
    <location>
        <begin position="68"/>
        <end position="90"/>
    </location>
</feature>
<feature type="domain" description="ABC transmembrane type-1" evidence="9">
    <location>
        <begin position="64"/>
        <end position="251"/>
    </location>
</feature>
<proteinExistence type="inferred from homology"/>
<gene>
    <name evidence="10" type="ORF">NCTC11088_00943</name>
</gene>
<sequence length="269" mass="30474">MKKFNFISKAFLVLTIFAILIPLCTLIIWSFTNNYLWPDILPKNYGFRGWEYVFQNSNRVLTSLKNSLYISFFTTLITLIISVPCAKALAFEKFKGKTFVELLVLSPLVIPPVSLGMGLNIQFIKFGLARTFTGVVLVSIVPCIPYAVRLLKEIFIIVGNGYAEQAMVLGASKTYTFRKVVMPLLLPGIISAGMMCYIISFSQYFLVYLIGGGKIITFTMEMFPFIQSGDRMMGAVYSVIFIMSTMVSLILMEYILRKFYKGGIEDYYV</sequence>
<evidence type="ECO:0000256" key="4">
    <source>
        <dbReference type="ARBA" id="ARBA00022519"/>
    </source>
</evidence>
<dbReference type="InterPro" id="IPR035906">
    <property type="entry name" value="MetI-like_sf"/>
</dbReference>
<evidence type="ECO:0000256" key="1">
    <source>
        <dbReference type="ARBA" id="ARBA00004429"/>
    </source>
</evidence>
<reference evidence="10 11" key="1">
    <citation type="submission" date="2018-06" db="EMBL/GenBank/DDBJ databases">
        <authorList>
            <consortium name="Pathogen Informatics"/>
            <person name="Doyle S."/>
        </authorList>
    </citation>
    <scope>NUCLEOTIDE SEQUENCE [LARGE SCALE GENOMIC DNA]</scope>
    <source>
        <strain evidence="10 11">NCTC11088</strain>
    </source>
</reference>
<evidence type="ECO:0000256" key="8">
    <source>
        <dbReference type="RuleBase" id="RU363032"/>
    </source>
</evidence>